<organism evidence="1">
    <name type="scientific">marine sediment metagenome</name>
    <dbReference type="NCBI Taxonomy" id="412755"/>
    <lineage>
        <taxon>unclassified sequences</taxon>
        <taxon>metagenomes</taxon>
        <taxon>ecological metagenomes</taxon>
    </lineage>
</organism>
<gene>
    <name evidence="1" type="ORF">S01H4_21321</name>
</gene>
<dbReference type="EMBL" id="BART01009645">
    <property type="protein sequence ID" value="GAG79148.1"/>
    <property type="molecule type" value="Genomic_DNA"/>
</dbReference>
<accession>X1B4M4</accession>
<reference evidence="1" key="1">
    <citation type="journal article" date="2014" name="Front. Microbiol.">
        <title>High frequency of phylogenetically diverse reductive dehalogenase-homologous genes in deep subseafloor sedimentary metagenomes.</title>
        <authorList>
            <person name="Kawai M."/>
            <person name="Futagami T."/>
            <person name="Toyoda A."/>
            <person name="Takaki Y."/>
            <person name="Nishi S."/>
            <person name="Hori S."/>
            <person name="Arai W."/>
            <person name="Tsubouchi T."/>
            <person name="Morono Y."/>
            <person name="Uchiyama I."/>
            <person name="Ito T."/>
            <person name="Fujiyama A."/>
            <person name="Inagaki F."/>
            <person name="Takami H."/>
        </authorList>
    </citation>
    <scope>NUCLEOTIDE SEQUENCE</scope>
    <source>
        <strain evidence="1">Expedition CK06-06</strain>
    </source>
</reference>
<name>X1B4M4_9ZZZZ</name>
<comment type="caution">
    <text evidence="1">The sequence shown here is derived from an EMBL/GenBank/DDBJ whole genome shotgun (WGS) entry which is preliminary data.</text>
</comment>
<sequence length="62" mass="6945">MKKKLQSIIFPFSLVLFISFSFAQQQDIPPVRLNMISERLYEIQGGRGARGGVYIGETGVLV</sequence>
<evidence type="ECO:0000313" key="1">
    <source>
        <dbReference type="EMBL" id="GAG79148.1"/>
    </source>
</evidence>
<proteinExistence type="predicted"/>
<dbReference type="AlphaFoldDB" id="X1B4M4"/>
<protein>
    <submittedName>
        <fullName evidence="1">Uncharacterized protein</fullName>
    </submittedName>
</protein>
<feature type="non-terminal residue" evidence="1">
    <location>
        <position position="62"/>
    </location>
</feature>